<keyword evidence="7" id="KW-0479">Metal-binding</keyword>
<evidence type="ECO:0000256" key="6">
    <source>
        <dbReference type="ARBA" id="ARBA00023136"/>
    </source>
</evidence>
<evidence type="ECO:0000256" key="2">
    <source>
        <dbReference type="ARBA" id="ARBA00022475"/>
    </source>
</evidence>
<feature type="transmembrane region" description="Helical" evidence="8">
    <location>
        <begin position="189"/>
        <end position="206"/>
    </location>
</feature>
<dbReference type="InterPro" id="IPR000715">
    <property type="entry name" value="Glycosyl_transferase_4"/>
</dbReference>
<dbReference type="GO" id="GO:0009103">
    <property type="term" value="P:lipopolysaccharide biosynthetic process"/>
    <property type="evidence" value="ECO:0007669"/>
    <property type="project" value="TreeGrafter"/>
</dbReference>
<keyword evidence="5 8" id="KW-1133">Transmembrane helix</keyword>
<dbReference type="GO" id="GO:0071555">
    <property type="term" value="P:cell wall organization"/>
    <property type="evidence" value="ECO:0007669"/>
    <property type="project" value="TreeGrafter"/>
</dbReference>
<name>A0A2M6WW93_9BACT</name>
<gene>
    <name evidence="9" type="ORF">COT77_03500</name>
</gene>
<feature type="transmembrane region" description="Helical" evidence="8">
    <location>
        <begin position="87"/>
        <end position="104"/>
    </location>
</feature>
<keyword evidence="4 8" id="KW-0812">Transmembrane</keyword>
<evidence type="ECO:0000256" key="7">
    <source>
        <dbReference type="PIRSR" id="PIRSR600715-1"/>
    </source>
</evidence>
<evidence type="ECO:0000256" key="3">
    <source>
        <dbReference type="ARBA" id="ARBA00022679"/>
    </source>
</evidence>
<keyword evidence="3" id="KW-0808">Transferase</keyword>
<keyword evidence="2" id="KW-1003">Cell membrane</keyword>
<evidence type="ECO:0008006" key="11">
    <source>
        <dbReference type="Google" id="ProtNLM"/>
    </source>
</evidence>
<evidence type="ECO:0000256" key="5">
    <source>
        <dbReference type="ARBA" id="ARBA00022989"/>
    </source>
</evidence>
<evidence type="ECO:0000256" key="1">
    <source>
        <dbReference type="ARBA" id="ARBA00004651"/>
    </source>
</evidence>
<feature type="transmembrane region" description="Helical" evidence="8">
    <location>
        <begin position="212"/>
        <end position="233"/>
    </location>
</feature>
<reference evidence="10" key="1">
    <citation type="submission" date="2017-09" db="EMBL/GenBank/DDBJ databases">
        <title>Depth-based differentiation of microbial function through sediment-hosted aquifers and enrichment of novel symbionts in the deep terrestrial subsurface.</title>
        <authorList>
            <person name="Probst A.J."/>
            <person name="Ladd B."/>
            <person name="Jarett J.K."/>
            <person name="Geller-Mcgrath D.E."/>
            <person name="Sieber C.M.K."/>
            <person name="Emerson J.B."/>
            <person name="Anantharaman K."/>
            <person name="Thomas B.C."/>
            <person name="Malmstrom R."/>
            <person name="Stieglmeier M."/>
            <person name="Klingl A."/>
            <person name="Woyke T."/>
            <person name="Ryan C.M."/>
            <person name="Banfield J.F."/>
        </authorList>
    </citation>
    <scope>NUCLEOTIDE SEQUENCE [LARGE SCALE GENOMIC DNA]</scope>
</reference>
<feature type="transmembrane region" description="Helical" evidence="8">
    <location>
        <begin position="240"/>
        <end position="260"/>
    </location>
</feature>
<dbReference type="PROSITE" id="PS01348">
    <property type="entry name" value="MRAY_2"/>
    <property type="match status" value="1"/>
</dbReference>
<feature type="transmembrane region" description="Helical" evidence="8">
    <location>
        <begin position="116"/>
        <end position="135"/>
    </location>
</feature>
<feature type="binding site" evidence="7">
    <location>
        <position position="182"/>
    </location>
    <ligand>
        <name>Mg(2+)</name>
        <dbReference type="ChEBI" id="CHEBI:18420"/>
    </ligand>
</feature>
<dbReference type="AlphaFoldDB" id="A0A2M6WW93"/>
<feature type="transmembrane region" description="Helical" evidence="8">
    <location>
        <begin position="46"/>
        <end position="67"/>
    </location>
</feature>
<dbReference type="InterPro" id="IPR018480">
    <property type="entry name" value="PNAcMuramoyl-5peptid_Trfase_CS"/>
</dbReference>
<protein>
    <recommendedName>
        <fullName evidence="11">Undecaprenyl-phosphate alpha-N-acetylglucosaminyl 1-phosphate transferase</fullName>
    </recommendedName>
</protein>
<evidence type="ECO:0000256" key="8">
    <source>
        <dbReference type="SAM" id="Phobius"/>
    </source>
</evidence>
<dbReference type="EMBL" id="PEZV01000040">
    <property type="protein sequence ID" value="PIT97065.1"/>
    <property type="molecule type" value="Genomic_DNA"/>
</dbReference>
<dbReference type="Pfam" id="PF00953">
    <property type="entry name" value="Glycos_transf_4"/>
    <property type="match status" value="1"/>
</dbReference>
<dbReference type="PANTHER" id="PTHR22926">
    <property type="entry name" value="PHOSPHO-N-ACETYLMURAMOYL-PENTAPEPTIDE-TRANSFERASE"/>
    <property type="match status" value="1"/>
</dbReference>
<keyword evidence="6 8" id="KW-0472">Membrane</keyword>
<comment type="cofactor">
    <cofactor evidence="7">
        <name>Mg(2+)</name>
        <dbReference type="ChEBI" id="CHEBI:18420"/>
    </cofactor>
</comment>
<dbReference type="GO" id="GO:0044038">
    <property type="term" value="P:cell wall macromolecule biosynthetic process"/>
    <property type="evidence" value="ECO:0007669"/>
    <property type="project" value="TreeGrafter"/>
</dbReference>
<feature type="transmembrane region" description="Helical" evidence="8">
    <location>
        <begin position="155"/>
        <end position="177"/>
    </location>
</feature>
<comment type="subcellular location">
    <subcellularLocation>
        <location evidence="1">Cell membrane</location>
        <topology evidence="1">Multi-pass membrane protein</topology>
    </subcellularLocation>
</comment>
<dbReference type="GO" id="GO:0016780">
    <property type="term" value="F:phosphotransferase activity, for other substituted phosphate groups"/>
    <property type="evidence" value="ECO:0007669"/>
    <property type="project" value="InterPro"/>
</dbReference>
<feature type="binding site" evidence="7">
    <location>
        <position position="244"/>
    </location>
    <ligand>
        <name>Mg(2+)</name>
        <dbReference type="ChEBI" id="CHEBI:18420"/>
    </ligand>
</feature>
<keyword evidence="7" id="KW-0460">Magnesium</keyword>
<comment type="caution">
    <text evidence="9">The sequence shown here is derived from an EMBL/GenBank/DDBJ whole genome shotgun (WGS) entry which is preliminary data.</text>
</comment>
<feature type="transmembrane region" description="Helical" evidence="8">
    <location>
        <begin position="314"/>
        <end position="334"/>
    </location>
</feature>
<dbReference type="Proteomes" id="UP000228596">
    <property type="component" value="Unassembled WGS sequence"/>
</dbReference>
<sequence length="368" mass="40234">MYFLWGIASIIVAFLFSYYLKNYSLKRKIALQTPRRRDLHESPTPRIGGLAIFGTMLLVFILLLIFAPQLTDFGFPYAILGFSIDKRLLGIILASIILVGVMTIDDIKGLNPFVKLSTQILCALILVLTGLGITYLNNPFGLAIQLDNFKIPLSIGANTFHFVVWADLILIVWVLILTNVTNFIDGLDGLAATLAIIASLILGILSLKVGQIATAILSFIFAGALIGFLPFNLPLPNAKIFLGDSGSMFIGLMLAVITFITGGKLATVVLVYGLVIIDALYVIAKRLIRGKNPLTSPDQTHIHHRFIEAGFSKAQTLIIICAISLLFGLSALIFAPKVKIFAIIILVILSLLLFISLDYSNTKRKNND</sequence>
<accession>A0A2M6WW93</accession>
<evidence type="ECO:0000313" key="9">
    <source>
        <dbReference type="EMBL" id="PIT97065.1"/>
    </source>
</evidence>
<feature type="transmembrane region" description="Helical" evidence="8">
    <location>
        <begin position="266"/>
        <end position="284"/>
    </location>
</feature>
<feature type="transmembrane region" description="Helical" evidence="8">
    <location>
        <begin position="340"/>
        <end position="359"/>
    </location>
</feature>
<dbReference type="GO" id="GO:0005886">
    <property type="term" value="C:plasma membrane"/>
    <property type="evidence" value="ECO:0007669"/>
    <property type="project" value="UniProtKB-SubCell"/>
</dbReference>
<feature type="transmembrane region" description="Helical" evidence="8">
    <location>
        <begin position="6"/>
        <end position="25"/>
    </location>
</feature>
<evidence type="ECO:0000313" key="10">
    <source>
        <dbReference type="Proteomes" id="UP000228596"/>
    </source>
</evidence>
<dbReference type="CDD" id="cd06853">
    <property type="entry name" value="GT_WecA_like"/>
    <property type="match status" value="1"/>
</dbReference>
<organism evidence="9 10">
    <name type="scientific">Candidatus Berkelbacteria bacterium CG10_big_fil_rev_8_21_14_0_10_41_12</name>
    <dbReference type="NCBI Taxonomy" id="1974513"/>
    <lineage>
        <taxon>Bacteria</taxon>
        <taxon>Candidatus Berkelbacteria</taxon>
    </lineage>
</organism>
<proteinExistence type="predicted"/>
<dbReference type="GO" id="GO:0046872">
    <property type="term" value="F:metal ion binding"/>
    <property type="evidence" value="ECO:0007669"/>
    <property type="project" value="UniProtKB-KW"/>
</dbReference>
<dbReference type="PANTHER" id="PTHR22926:SF3">
    <property type="entry name" value="UNDECAPRENYL-PHOSPHATE ALPHA-N-ACETYLGLUCOSAMINYL 1-PHOSPHATE TRANSFERASE"/>
    <property type="match status" value="1"/>
</dbReference>
<evidence type="ECO:0000256" key="4">
    <source>
        <dbReference type="ARBA" id="ARBA00022692"/>
    </source>
</evidence>